<protein>
    <submittedName>
        <fullName evidence="3">Uncharacterized protein</fullName>
    </submittedName>
</protein>
<keyword evidence="2" id="KW-0472">Membrane</keyword>
<evidence type="ECO:0000256" key="1">
    <source>
        <dbReference type="SAM" id="MobiDB-lite"/>
    </source>
</evidence>
<evidence type="ECO:0000313" key="4">
    <source>
        <dbReference type="Proteomes" id="UP000235388"/>
    </source>
</evidence>
<sequence>MVDGAGMVLYHLFLLLVLGSYVKLVAGPRKPPMEVTHPTAGIDWSNTAGQAVLKQPCLTGDRTGTVRPKPVPAGRTGLSVRFLAGTGHHQPGTDWADPFDRPAQACVGPCLSNHRSNTAVQALLDQPCSTDTRTDSELRNQNRDGLVPLRSRNILGACLQPSVLPWSLTPMRARSQQRPESGRALGTPHDGSKRHRDSWSSWYPCASSLGRT</sequence>
<keyword evidence="4" id="KW-1185">Reference proteome</keyword>
<reference evidence="3 4" key="1">
    <citation type="submission" date="2017-11" db="EMBL/GenBank/DDBJ databases">
        <title>De novo assembly and phasing of dikaryotic genomes from two isolates of Puccinia coronata f. sp. avenae, the causal agent of oat crown rust.</title>
        <authorList>
            <person name="Miller M.E."/>
            <person name="Zhang Y."/>
            <person name="Omidvar V."/>
            <person name="Sperschneider J."/>
            <person name="Schwessinger B."/>
            <person name="Raley C."/>
            <person name="Palmer J.M."/>
            <person name="Garnica D."/>
            <person name="Upadhyaya N."/>
            <person name="Rathjen J."/>
            <person name="Taylor J.M."/>
            <person name="Park R.F."/>
            <person name="Dodds P.N."/>
            <person name="Hirsch C.D."/>
            <person name="Kianian S.F."/>
            <person name="Figueroa M."/>
        </authorList>
    </citation>
    <scope>NUCLEOTIDE SEQUENCE [LARGE SCALE GENOMIC DNA]</scope>
    <source>
        <strain evidence="3">12NC29</strain>
    </source>
</reference>
<accession>A0A2N5UIZ3</accession>
<keyword evidence="2" id="KW-1133">Transmembrane helix</keyword>
<comment type="caution">
    <text evidence="3">The sequence shown here is derived from an EMBL/GenBank/DDBJ whole genome shotgun (WGS) entry which is preliminary data.</text>
</comment>
<name>A0A2N5UIZ3_9BASI</name>
<feature type="region of interest" description="Disordered" evidence="1">
    <location>
        <begin position="172"/>
        <end position="199"/>
    </location>
</feature>
<dbReference type="EMBL" id="PGCJ01000218">
    <property type="protein sequence ID" value="PLW37711.1"/>
    <property type="molecule type" value="Genomic_DNA"/>
</dbReference>
<gene>
    <name evidence="3" type="ORF">PCANC_17158</name>
</gene>
<organism evidence="3 4">
    <name type="scientific">Puccinia coronata f. sp. avenae</name>
    <dbReference type="NCBI Taxonomy" id="200324"/>
    <lineage>
        <taxon>Eukaryota</taxon>
        <taxon>Fungi</taxon>
        <taxon>Dikarya</taxon>
        <taxon>Basidiomycota</taxon>
        <taxon>Pucciniomycotina</taxon>
        <taxon>Pucciniomycetes</taxon>
        <taxon>Pucciniales</taxon>
        <taxon>Pucciniaceae</taxon>
        <taxon>Puccinia</taxon>
    </lineage>
</organism>
<evidence type="ECO:0000313" key="3">
    <source>
        <dbReference type="EMBL" id="PLW37711.1"/>
    </source>
</evidence>
<dbReference type="AlphaFoldDB" id="A0A2N5UIZ3"/>
<evidence type="ECO:0000256" key="2">
    <source>
        <dbReference type="SAM" id="Phobius"/>
    </source>
</evidence>
<keyword evidence="2" id="KW-0812">Transmembrane</keyword>
<proteinExistence type="predicted"/>
<feature type="transmembrane region" description="Helical" evidence="2">
    <location>
        <begin position="6"/>
        <end position="26"/>
    </location>
</feature>
<dbReference type="Proteomes" id="UP000235388">
    <property type="component" value="Unassembled WGS sequence"/>
</dbReference>